<dbReference type="AlphaFoldDB" id="A0AAD1W3R0"/>
<proteinExistence type="predicted"/>
<keyword evidence="3" id="KW-1185">Reference proteome</keyword>
<name>A0AAD1W3R0_PELCU</name>
<protein>
    <submittedName>
        <fullName evidence="2">Uncharacterized protein</fullName>
    </submittedName>
</protein>
<evidence type="ECO:0000313" key="2">
    <source>
        <dbReference type="EMBL" id="CAH2283458.1"/>
    </source>
</evidence>
<feature type="region of interest" description="Disordered" evidence="1">
    <location>
        <begin position="77"/>
        <end position="136"/>
    </location>
</feature>
<organism evidence="2 3">
    <name type="scientific">Pelobates cultripes</name>
    <name type="common">Western spadefoot toad</name>
    <dbReference type="NCBI Taxonomy" id="61616"/>
    <lineage>
        <taxon>Eukaryota</taxon>
        <taxon>Metazoa</taxon>
        <taxon>Chordata</taxon>
        <taxon>Craniata</taxon>
        <taxon>Vertebrata</taxon>
        <taxon>Euteleostomi</taxon>
        <taxon>Amphibia</taxon>
        <taxon>Batrachia</taxon>
        <taxon>Anura</taxon>
        <taxon>Pelobatoidea</taxon>
        <taxon>Pelobatidae</taxon>
        <taxon>Pelobates</taxon>
    </lineage>
</organism>
<sequence>MLQEKRIPYKWGFPFNLQARTGNVWHTIRWPNDVPRFLNATSLPTVQIPNWILEGPPAWATGPSEVAHNLQVDPVPRWRRGPRRIAPTRYPPLSKQRKYAEPEWSGALRVQGPLEKDDPPTQTRLKEGLDWGMYSS</sequence>
<gene>
    <name evidence="2" type="ORF">PECUL_23A048861</name>
</gene>
<reference evidence="2" key="1">
    <citation type="submission" date="2022-03" db="EMBL/GenBank/DDBJ databases">
        <authorList>
            <person name="Alioto T."/>
            <person name="Alioto T."/>
            <person name="Gomez Garrido J."/>
        </authorList>
    </citation>
    <scope>NUCLEOTIDE SEQUENCE</scope>
</reference>
<accession>A0AAD1W3R0</accession>
<feature type="compositionally biased region" description="Basic and acidic residues" evidence="1">
    <location>
        <begin position="114"/>
        <end position="129"/>
    </location>
</feature>
<evidence type="ECO:0000256" key="1">
    <source>
        <dbReference type="SAM" id="MobiDB-lite"/>
    </source>
</evidence>
<dbReference type="Proteomes" id="UP001295444">
    <property type="component" value="Chromosome 04"/>
</dbReference>
<evidence type="ECO:0000313" key="3">
    <source>
        <dbReference type="Proteomes" id="UP001295444"/>
    </source>
</evidence>
<dbReference type="EMBL" id="OW240915">
    <property type="protein sequence ID" value="CAH2283458.1"/>
    <property type="molecule type" value="Genomic_DNA"/>
</dbReference>